<reference evidence="1 2" key="1">
    <citation type="journal article" date="2011" name="Biochem. Biophys. Res. Commun.">
        <title>Increased number of Arginine-based salt bridges contributes to the thermotolerance of thermotolerant acetic acid bacteria, Acetobacter tropicalis SKU1100.</title>
        <authorList>
            <person name="Matsutani M."/>
            <person name="Hirakawa H."/>
            <person name="Nishikura M."/>
            <person name="Soemphol W."/>
            <person name="Ali I.A.I."/>
            <person name="Yakushi T."/>
            <person name="Matsushita K."/>
        </authorList>
    </citation>
    <scope>NUCLEOTIDE SEQUENCE [LARGE SCALE GENOMIC DNA]</scope>
    <source>
        <strain evidence="1 2">NBRC 101654</strain>
    </source>
</reference>
<evidence type="ECO:0000313" key="2">
    <source>
        <dbReference type="Proteomes" id="UP000004319"/>
    </source>
</evidence>
<dbReference type="EMBL" id="BABS01000112">
    <property type="protein sequence ID" value="GAA09685.1"/>
    <property type="molecule type" value="Genomic_DNA"/>
</dbReference>
<gene>
    <name evidence="1" type="ORF">ATPR_2689</name>
</gene>
<dbReference type="AlphaFoldDB" id="F7VH40"/>
<sequence>MLNRVAAQSITTNIITDQELMQFCACLDPNQLPILRSLALAATQALETYLGDFITQRSIRWVCSRGESEKTDTFFRSWLSARSYISYGYNTIAGQWLQFPTSATSVELCQIGVWGMDSINLTPKQDYACDFSTDPARITFTYNLAVQDYFSNFDSLIIDYTGGIAPQGSEPEAIKLAIKIITKKLFENRDTEQTTIIDNGVSFLVDNYKRIGFGGSR</sequence>
<organism evidence="1 2">
    <name type="scientific">Acetobacter tropicalis NBRC 101654</name>
    <dbReference type="NCBI Taxonomy" id="749388"/>
    <lineage>
        <taxon>Bacteria</taxon>
        <taxon>Pseudomonadati</taxon>
        <taxon>Pseudomonadota</taxon>
        <taxon>Alphaproteobacteria</taxon>
        <taxon>Acetobacterales</taxon>
        <taxon>Acetobacteraceae</taxon>
        <taxon>Acetobacter</taxon>
    </lineage>
</organism>
<dbReference type="RefSeq" id="WP_006559709.1">
    <property type="nucleotide sequence ID" value="NZ_BABS01000112.1"/>
</dbReference>
<accession>F7VH40</accession>
<evidence type="ECO:0000313" key="1">
    <source>
        <dbReference type="EMBL" id="GAA09685.1"/>
    </source>
</evidence>
<name>F7VH40_9PROT</name>
<proteinExistence type="predicted"/>
<protein>
    <submittedName>
        <fullName evidence="1">Uncharacterized protein</fullName>
    </submittedName>
</protein>
<comment type="caution">
    <text evidence="1">The sequence shown here is derived from an EMBL/GenBank/DDBJ whole genome shotgun (WGS) entry which is preliminary data.</text>
</comment>
<dbReference type="Proteomes" id="UP000004319">
    <property type="component" value="Unassembled WGS sequence"/>
</dbReference>